<dbReference type="InterPro" id="IPR015888">
    <property type="entry name" value="Fuc_isomerase_C"/>
</dbReference>
<organism evidence="4 5">
    <name type="scientific">Thermanaerothrix daxensis</name>
    <dbReference type="NCBI Taxonomy" id="869279"/>
    <lineage>
        <taxon>Bacteria</taxon>
        <taxon>Bacillati</taxon>
        <taxon>Chloroflexota</taxon>
        <taxon>Anaerolineae</taxon>
        <taxon>Anaerolineales</taxon>
        <taxon>Anaerolineaceae</taxon>
        <taxon>Thermanaerothrix</taxon>
    </lineage>
</organism>
<evidence type="ECO:0000256" key="1">
    <source>
        <dbReference type="ARBA" id="ARBA00023235"/>
    </source>
</evidence>
<sequence length="469" mass="51789">MSQATLAVIVGNRDFFPDRLVTEARRDILALFNELDIEPVILDENETKFGSVETYAHAKACADLFRKHRDRIDGVLVTLPNFGDEKGVADTIKLSGLEVPILVQAYPDDLSQFTLERRRDAFCGKISVCNNLRQYGFPFSLTRLHTVNPLSESFKEDLLRFVGVCRVVKGLRNARLGMIGARPNAFNTVRFSEKLLQAFGISVSTIDLSEIFAAANKLANDDPMVLAKLDEIHAYAKTEGVPGGSLVRMAKLGIVISDWMRENDLQATAIQCWNSVQRNFGVNVCTLMSMMSEKLMPSACEADITGVLSMYALQLASGRPSALVDWNNNYGDDPDRCVFFHCGNWAKSFLPDIAVKTAEILGTTLGEENTYGAVAGRVPAGPVTFARITTDDFNGLIRAYVGEGELTDDPLDTFGSRAVVHVSNLQKLLQYICKNGFEHHVAMNGSHVAAVLVEAFETYFGWDVYHHQG</sequence>
<dbReference type="SUPFAM" id="SSF53743">
    <property type="entry name" value="FucI/AraA N-terminal and middle domains"/>
    <property type="match status" value="1"/>
</dbReference>
<name>A0A0P6XNZ4_9CHLR</name>
<evidence type="ECO:0000313" key="5">
    <source>
        <dbReference type="Proteomes" id="UP000050544"/>
    </source>
</evidence>
<proteinExistence type="predicted"/>
<keyword evidence="2" id="KW-0119">Carbohydrate metabolism</keyword>
<dbReference type="CDD" id="cd00578">
    <property type="entry name" value="L-fuc_L-ara-isomerases"/>
    <property type="match status" value="1"/>
</dbReference>
<comment type="caution">
    <text evidence="4">The sequence shown here is derived from an EMBL/GenBank/DDBJ whole genome shotgun (WGS) entry which is preliminary data.</text>
</comment>
<accession>A0A0P6XNZ4</accession>
<dbReference type="Pfam" id="PF02952">
    <property type="entry name" value="Fucose_iso_C"/>
    <property type="match status" value="1"/>
</dbReference>
<dbReference type="GO" id="GO:0005737">
    <property type="term" value="C:cytoplasm"/>
    <property type="evidence" value="ECO:0007669"/>
    <property type="project" value="InterPro"/>
</dbReference>
<evidence type="ECO:0000313" key="4">
    <source>
        <dbReference type="EMBL" id="KPL82174.1"/>
    </source>
</evidence>
<dbReference type="RefSeq" id="WP_054522715.1">
    <property type="nucleotide sequence ID" value="NZ_LGKO01000006.1"/>
</dbReference>
<dbReference type="OrthoDB" id="5838738at2"/>
<dbReference type="InterPro" id="IPR009015">
    <property type="entry name" value="Fucose_isomerase_N/cen_sf"/>
</dbReference>
<evidence type="ECO:0000256" key="2">
    <source>
        <dbReference type="ARBA" id="ARBA00023277"/>
    </source>
</evidence>
<dbReference type="GO" id="GO:0008736">
    <property type="term" value="F:L-fucose isomerase activity"/>
    <property type="evidence" value="ECO:0007669"/>
    <property type="project" value="InterPro"/>
</dbReference>
<dbReference type="Proteomes" id="UP000050544">
    <property type="component" value="Unassembled WGS sequence"/>
</dbReference>
<gene>
    <name evidence="4" type="ORF">SE15_13940</name>
</gene>
<dbReference type="PANTHER" id="PTHR36120:SF1">
    <property type="entry name" value="L-FUCOSE ISOMERASE C-TERMINAL DOMAIN-CONTAINING PROTEIN"/>
    <property type="match status" value="1"/>
</dbReference>
<reference evidence="4 5" key="1">
    <citation type="submission" date="2015-07" db="EMBL/GenBank/DDBJ databases">
        <title>Whole genome sequence of Thermanaerothrix daxensis DSM 23592.</title>
        <authorList>
            <person name="Hemp J."/>
            <person name="Ward L.M."/>
            <person name="Pace L.A."/>
            <person name="Fischer W.W."/>
        </authorList>
    </citation>
    <scope>NUCLEOTIDE SEQUENCE [LARGE SCALE GENOMIC DNA]</scope>
    <source>
        <strain evidence="4 5">GNS-1</strain>
    </source>
</reference>
<dbReference type="STRING" id="869279.SE15_13940"/>
<dbReference type="PATRIC" id="fig|869279.4.peg.2721"/>
<dbReference type="PANTHER" id="PTHR36120">
    <property type="entry name" value="FUCOSE ISOMERASE"/>
    <property type="match status" value="1"/>
</dbReference>
<protein>
    <submittedName>
        <fullName evidence="4">Fucose isomerase</fullName>
    </submittedName>
</protein>
<dbReference type="EMBL" id="LGKO01000006">
    <property type="protein sequence ID" value="KPL82174.1"/>
    <property type="molecule type" value="Genomic_DNA"/>
</dbReference>
<keyword evidence="5" id="KW-1185">Reference proteome</keyword>
<dbReference type="GO" id="GO:0006004">
    <property type="term" value="P:fucose metabolic process"/>
    <property type="evidence" value="ECO:0007669"/>
    <property type="project" value="InterPro"/>
</dbReference>
<keyword evidence="1 4" id="KW-0413">Isomerase</keyword>
<evidence type="ECO:0000259" key="3">
    <source>
        <dbReference type="Pfam" id="PF02952"/>
    </source>
</evidence>
<dbReference type="AlphaFoldDB" id="A0A0P6XNZ4"/>
<feature type="domain" description="L-fucose isomerase C-terminal" evidence="3">
    <location>
        <begin position="340"/>
        <end position="466"/>
    </location>
</feature>